<keyword evidence="1" id="KW-0812">Transmembrane</keyword>
<keyword evidence="1" id="KW-0472">Membrane</keyword>
<dbReference type="RefSeq" id="WP_014444267.1">
    <property type="nucleotide sequence ID" value="NC_017093.1"/>
</dbReference>
<dbReference type="HOGENOM" id="CLU_176001_2_0_11"/>
<dbReference type="STRING" id="512565.AMIS_41530"/>
<organism evidence="2 3">
    <name type="scientific">Actinoplanes missouriensis (strain ATCC 14538 / DSM 43046 / CBS 188.64 / JCM 3121 / NBRC 102363 / NCIMB 12654 / NRRL B-3342 / UNCC 431)</name>
    <dbReference type="NCBI Taxonomy" id="512565"/>
    <lineage>
        <taxon>Bacteria</taxon>
        <taxon>Bacillati</taxon>
        <taxon>Actinomycetota</taxon>
        <taxon>Actinomycetes</taxon>
        <taxon>Micromonosporales</taxon>
        <taxon>Micromonosporaceae</taxon>
        <taxon>Actinoplanes</taxon>
    </lineage>
</organism>
<feature type="transmembrane region" description="Helical" evidence="1">
    <location>
        <begin position="47"/>
        <end position="68"/>
    </location>
</feature>
<evidence type="ECO:0000313" key="3">
    <source>
        <dbReference type="Proteomes" id="UP000007882"/>
    </source>
</evidence>
<dbReference type="EMBL" id="AP012319">
    <property type="protein sequence ID" value="BAL89373.1"/>
    <property type="molecule type" value="Genomic_DNA"/>
</dbReference>
<proteinExistence type="predicted"/>
<sequence length="72" mass="8023">MAQRWSDLSSSQRRTIVVVGVVETALKVAMAVDLKRRPPEQIRGPKWVWATATLVNSAGIIPVAYFLFGRVK</sequence>
<dbReference type="AlphaFoldDB" id="I0H8N6"/>
<accession>I0H8N6</accession>
<keyword evidence="1" id="KW-1133">Transmembrane helix</keyword>
<evidence type="ECO:0000313" key="2">
    <source>
        <dbReference type="EMBL" id="BAL89373.1"/>
    </source>
</evidence>
<dbReference type="eggNOG" id="ENOG50337ZH">
    <property type="taxonomic scope" value="Bacteria"/>
</dbReference>
<dbReference type="OrthoDB" id="5125307at2"/>
<reference evidence="2 3" key="1">
    <citation type="submission" date="2012-02" db="EMBL/GenBank/DDBJ databases">
        <title>Complete genome sequence of Actinoplanes missouriensis 431 (= NBRC 102363).</title>
        <authorList>
            <person name="Ohnishi Y."/>
            <person name="Ishikawa J."/>
            <person name="Sekine M."/>
            <person name="Hosoyama A."/>
            <person name="Harada T."/>
            <person name="Narita H."/>
            <person name="Hata T."/>
            <person name="Konno Y."/>
            <person name="Tutikane K."/>
            <person name="Fujita N."/>
            <person name="Horinouchi S."/>
            <person name="Hayakawa M."/>
        </authorList>
    </citation>
    <scope>NUCLEOTIDE SEQUENCE [LARGE SCALE GENOMIC DNA]</scope>
    <source>
        <strain evidence="3">ATCC 14538 / DSM 43046 / CBS 188.64 / JCM 3121 / NBRC 102363 / NCIMB 12654 / NRRL B-3342 / UNCC 431</strain>
    </source>
</reference>
<evidence type="ECO:0008006" key="4">
    <source>
        <dbReference type="Google" id="ProtNLM"/>
    </source>
</evidence>
<evidence type="ECO:0000256" key="1">
    <source>
        <dbReference type="SAM" id="Phobius"/>
    </source>
</evidence>
<dbReference type="KEGG" id="ams:AMIS_41530"/>
<dbReference type="Proteomes" id="UP000007882">
    <property type="component" value="Chromosome"/>
</dbReference>
<dbReference type="PATRIC" id="fig|512565.3.peg.4135"/>
<name>I0H8N6_ACTM4</name>
<protein>
    <recommendedName>
        <fullName evidence="4">DUF5652 domain-containing protein</fullName>
    </recommendedName>
</protein>
<gene>
    <name evidence="2" type="ordered locus">AMIS_41530</name>
</gene>
<keyword evidence="3" id="KW-1185">Reference proteome</keyword>